<dbReference type="InterPro" id="IPR051544">
    <property type="entry name" value="TPS_OM_transporter"/>
</dbReference>
<dbReference type="Gene3D" id="2.160.20.10">
    <property type="entry name" value="Single-stranded right-handed beta-helix, Pectin lyase-like"/>
    <property type="match status" value="2"/>
</dbReference>
<keyword evidence="3" id="KW-0998">Cell outer membrane</keyword>
<feature type="region of interest" description="Disordered" evidence="4">
    <location>
        <begin position="851"/>
        <end position="870"/>
    </location>
</feature>
<evidence type="ECO:0000313" key="7">
    <source>
        <dbReference type="Proteomes" id="UP000500857"/>
    </source>
</evidence>
<dbReference type="InterPro" id="IPR008638">
    <property type="entry name" value="FhaB/CdiA-like_TPS"/>
</dbReference>
<dbReference type="GO" id="GO:0098046">
    <property type="term" value="C:type V protein secretion system complex"/>
    <property type="evidence" value="ECO:0007669"/>
    <property type="project" value="TreeGrafter"/>
</dbReference>
<evidence type="ECO:0000313" key="6">
    <source>
        <dbReference type="EMBL" id="QIZ69824.1"/>
    </source>
</evidence>
<dbReference type="Gene3D" id="2.40.160.50">
    <property type="entry name" value="membrane protein fhac: a member of the omp85/tpsb transporter family"/>
    <property type="match status" value="1"/>
</dbReference>
<gene>
    <name evidence="6" type="ORF">HCG48_03870</name>
</gene>
<dbReference type="GO" id="GO:0046819">
    <property type="term" value="P:protein secretion by the type V secretion system"/>
    <property type="evidence" value="ECO:0007669"/>
    <property type="project" value="TreeGrafter"/>
</dbReference>
<feature type="region of interest" description="Disordered" evidence="4">
    <location>
        <begin position="928"/>
        <end position="949"/>
    </location>
</feature>
<dbReference type="RefSeq" id="WP_168567981.1">
    <property type="nucleotide sequence ID" value="NZ_CP051167.1"/>
</dbReference>
<evidence type="ECO:0000256" key="4">
    <source>
        <dbReference type="SAM" id="MobiDB-lite"/>
    </source>
</evidence>
<dbReference type="KEGG" id="oxy:HCG48_03870"/>
<protein>
    <submittedName>
        <fullName evidence="6">Filamentous hemagglutinin N-terminal domain-containing protein</fullName>
    </submittedName>
</protein>
<name>A0A6H1TT96_9CYAN</name>
<keyword evidence="7" id="KW-1185">Reference proteome</keyword>
<dbReference type="EMBL" id="CP051167">
    <property type="protein sequence ID" value="QIZ69824.1"/>
    <property type="molecule type" value="Genomic_DNA"/>
</dbReference>
<dbReference type="Pfam" id="PF08479">
    <property type="entry name" value="POTRA_2"/>
    <property type="match status" value="1"/>
</dbReference>
<accession>A0A6H1TT96</accession>
<dbReference type="PANTHER" id="PTHR34597">
    <property type="entry name" value="SLR1661 PROTEIN"/>
    <property type="match status" value="1"/>
</dbReference>
<dbReference type="NCBIfam" id="TIGR01901">
    <property type="entry name" value="adhes_NPXG"/>
    <property type="match status" value="1"/>
</dbReference>
<dbReference type="Pfam" id="PF05860">
    <property type="entry name" value="TPS"/>
    <property type="match status" value="1"/>
</dbReference>
<dbReference type="GO" id="GO:0008320">
    <property type="term" value="F:protein transmembrane transporter activity"/>
    <property type="evidence" value="ECO:0007669"/>
    <property type="project" value="TreeGrafter"/>
</dbReference>
<proteinExistence type="predicted"/>
<dbReference type="Gene3D" id="3.10.20.310">
    <property type="entry name" value="membrane protein fhac"/>
    <property type="match status" value="1"/>
</dbReference>
<sequence length="1525" mass="163094">MRAEKRTKLSRFCWISGSLLIGAFWGDALPAIAQIIPDSTLPENSVVNSDRNNFQIDGGTTRGANLFHSFDEFSIPTGGNVFFNNARSIQTIFSRITGNSISNIDGAIAANGFANLFLINPNGIIFGRNAQLQIGGSFFATTANRVGFEDGSFFETDPVIENPILTVSLPSQLQFENNSATIINRSQVRPDGLPPNSIGAPLGLAVAPGRSLGLLGGNLSFQNGNLTAFEGQIELGSAIDGTIDLTPNSGGFSFNYNGVRQFGNIELFQNSIVDASGAPPRSPMDEPGSGGAIQARGDRLIVENSGITSSTYGSLPGRDLTFKARDIEISGFLELPTPPNLPPNAPFNPFFAAGLFGQTEGNGNAANLRVEADRLRLQNGGQISTSTFAAGRGGDLEIRAGEIEISGFSIAGLSSITSIVEPIPDAPILATGNAGNIEITSDRLSITEGGTISAATSAIGNAGNITIANSEVLEISGVATNPEGSFARSRIATFVTPTATGNAGNIQIISRFLRLGDRAEITALTTTDVSGGQIDINVEDLSILGGAQVSVNTVGSGRGGNLNVTSSETIELVGTDATGIPSGLFSQSQPFPIFDPQSGEQIGENSTNQGDAGDISVTTDRLIVREGAAISADTFTDGRGGSVTVNANESVTVTGRSAFPLQQPRPSQDADGFLPSRITVVTGNSGDAGGLQIESEELTIAERGKVAVDAASGGGSAGDLTVITPKLRLDTGRLTAETASGEGGDIIVRSRSIFLRRQSQLSTTAGTADFPGNGGNIDLDTEIIAALENSDISSNAFEGRGGVIGISAQGIFGLEVRSREELDRLFDGDLSQFDPTTDLPETSDLTAISRTDPTLSGEIGLNTPDIDPNRGTVEFEEEIVDVAGLIDRDPCRLARGSEYLETGKGGIPQSPGDRLDPIAPWEDWSLTDELPENRSDSPPNPEDRSSHLPQQANAIERSETGEYRLISTTSAIDRPSPFLSPACPPFVPTKTLDPTDSPTTAVTAVTLPVREFAIENSSAFTPDELAEIGAAYRDRSLTLAELDAVRSQLEQLYRDRGYLATFAVIPPQTVRNGIVTVQVLENRLAKIDIQAIDRDRSAYTKYIENRLGLQSGDLLNRDRLLEALYTLQFDPRIESLSAELSEGVRPQTSFLTIRVREANPWRSQLSLDNGRVPSVGSFRRQAQLSQYNPLGLAGLATVNYANTDGSNTWDFAYTLPVNSRNGSLSFLYSRGASEIVEKPFNELDIEADSRNYEITYRQPVIQAIASRNPDLPLSEARDLVRTEIALGLTASRRESQTSILGVDFPLSPGAESDGETRISALRFFQEALRQDNRQIFAARSEFSLGLGVFDATTNDDGPDSRFFAWRGQAQWVRRLQDNPAPGRRAPLLLVRGDVQLSTSALLPLEQFGIGGSNSVRGYRQDSLLTDNGVLASVELQYPLWSFPRLGGSLSLIPFVDFGVGWNWDEGDRPQSDRNTLISTGLGLQLQLSNKFQARLDWGLPLIEIDSRERTWQENGVHFSVNFTPF</sequence>
<keyword evidence="1" id="KW-0472">Membrane</keyword>
<dbReference type="PANTHER" id="PTHR34597:SF3">
    <property type="entry name" value="OUTER MEMBRANE TRANSPORTER CDIB"/>
    <property type="match status" value="1"/>
</dbReference>
<dbReference type="InterPro" id="IPR012334">
    <property type="entry name" value="Pectin_lyas_fold"/>
</dbReference>
<dbReference type="SUPFAM" id="SSF51126">
    <property type="entry name" value="Pectin lyase-like"/>
    <property type="match status" value="3"/>
</dbReference>
<reference evidence="6 7" key="1">
    <citation type="submission" date="2020-04" db="EMBL/GenBank/DDBJ databases">
        <authorList>
            <person name="Basu S."/>
            <person name="Maruthanayagam V."/>
            <person name="Chakraborty S."/>
            <person name="Pramanik A."/>
            <person name="Mukherjee J."/>
            <person name="Brink B."/>
        </authorList>
    </citation>
    <scope>NUCLEOTIDE SEQUENCE [LARGE SCALE GENOMIC DNA]</scope>
    <source>
        <strain evidence="6 7">AP17</strain>
    </source>
</reference>
<dbReference type="SMART" id="SM00912">
    <property type="entry name" value="Haemagg_act"/>
    <property type="match status" value="1"/>
</dbReference>
<keyword evidence="2" id="KW-0812">Transmembrane</keyword>
<keyword evidence="1" id="KW-1134">Transmembrane beta strand</keyword>
<evidence type="ECO:0000256" key="2">
    <source>
        <dbReference type="ARBA" id="ARBA00022692"/>
    </source>
</evidence>
<dbReference type="Pfam" id="PF03865">
    <property type="entry name" value="ShlB"/>
    <property type="match status" value="2"/>
</dbReference>
<dbReference type="InterPro" id="IPR013686">
    <property type="entry name" value="Polypept-transport_assoc_ShlB"/>
</dbReference>
<evidence type="ECO:0000256" key="3">
    <source>
        <dbReference type="ARBA" id="ARBA00023237"/>
    </source>
</evidence>
<organism evidence="6 7">
    <name type="scientific">Oxynema aestuarii AP17</name>
    <dbReference type="NCBI Taxonomy" id="2064643"/>
    <lineage>
        <taxon>Bacteria</taxon>
        <taxon>Bacillati</taxon>
        <taxon>Cyanobacteriota</taxon>
        <taxon>Cyanophyceae</taxon>
        <taxon>Oscillatoriophycideae</taxon>
        <taxon>Oscillatoriales</taxon>
        <taxon>Oscillatoriaceae</taxon>
        <taxon>Oxynema</taxon>
        <taxon>Oxynema aestuarii</taxon>
    </lineage>
</organism>
<dbReference type="InterPro" id="IPR011050">
    <property type="entry name" value="Pectin_lyase_fold/virulence"/>
</dbReference>
<feature type="domain" description="Filamentous haemagglutinin FhaB/tRNA nuclease CdiA-like TPS" evidence="5">
    <location>
        <begin position="37"/>
        <end position="149"/>
    </location>
</feature>
<dbReference type="Proteomes" id="UP000500857">
    <property type="component" value="Chromosome"/>
</dbReference>
<evidence type="ECO:0000256" key="1">
    <source>
        <dbReference type="ARBA" id="ARBA00022452"/>
    </source>
</evidence>
<evidence type="ECO:0000259" key="5">
    <source>
        <dbReference type="SMART" id="SM00912"/>
    </source>
</evidence>
<dbReference type="InterPro" id="IPR005565">
    <property type="entry name" value="Hemolysn_activator_HlyB_C"/>
</dbReference>
<feature type="compositionally biased region" description="Basic and acidic residues" evidence="4">
    <location>
        <begin position="931"/>
        <end position="946"/>
    </location>
</feature>